<keyword evidence="1" id="KW-0175">Coiled coil</keyword>
<evidence type="ECO:0000313" key="2">
    <source>
        <dbReference type="EMBL" id="ASZ75644.1"/>
    </source>
</evidence>
<dbReference type="OrthoDB" id="19518at10239"/>
<keyword evidence="3" id="KW-1185">Reference proteome</keyword>
<evidence type="ECO:0000256" key="1">
    <source>
        <dbReference type="SAM" id="Coils"/>
    </source>
</evidence>
<dbReference type="Proteomes" id="UP000223069">
    <property type="component" value="Segment"/>
</dbReference>
<name>A0A249XUL0_9CAUD</name>
<feature type="coiled-coil region" evidence="1">
    <location>
        <begin position="94"/>
        <end position="125"/>
    </location>
</feature>
<accession>A0A249XUL0</accession>
<sequence length="132" mass="16151">MIKRETHLFTRQREFQEFLDRMDDDTTISHYAVNDNGTHYIITERQMSEDEAKQFKIKQLKKDIAKCNQHWEKVIKDCENATHRYNEALNFEMANVYIQRREDAIEEYNKQQRKLTNKLDKLVQLDYTDFIR</sequence>
<proteinExistence type="predicted"/>
<reference evidence="2 3" key="1">
    <citation type="submission" date="2017-08" db="EMBL/GenBank/DDBJ databases">
        <title>Sequence of Bacteriophage phiSHEF4, isolated from wastewater withtarget organism Enterococcus faecalis EF3.</title>
        <authorList>
            <person name="Stafford G.P."/>
            <person name="Al-Zubidi M.I."/>
        </authorList>
    </citation>
    <scope>NUCLEOTIDE SEQUENCE [LARGE SCALE GENOMIC DNA]</scope>
</reference>
<dbReference type="EMBL" id="MF678789">
    <property type="protein sequence ID" value="ASZ75644.1"/>
    <property type="molecule type" value="Genomic_DNA"/>
</dbReference>
<evidence type="ECO:0000313" key="3">
    <source>
        <dbReference type="Proteomes" id="UP000223069"/>
    </source>
</evidence>
<organism evidence="2 3">
    <name type="scientific">Enterococcus phage phiSHEF4</name>
    <dbReference type="NCBI Taxonomy" id="2030923"/>
    <lineage>
        <taxon>Viruses</taxon>
        <taxon>Duplodnaviria</taxon>
        <taxon>Heunggongvirae</taxon>
        <taxon>Uroviricota</taxon>
        <taxon>Caudoviricetes</taxon>
        <taxon>Efquatrovirus</taxon>
        <taxon>Efquatrovirus SHEF4</taxon>
    </lineage>
</organism>
<gene>
    <name evidence="2" type="ORF">phiSHEF4_51</name>
</gene>
<protein>
    <submittedName>
        <fullName evidence="2">Uncharacterized protein</fullName>
    </submittedName>
</protein>